<accession>A0AB39R2P4</accession>
<gene>
    <name evidence="2" type="ORF">AB5J53_00235</name>
</gene>
<name>A0AB39R2P4_9ACTN</name>
<proteinExistence type="predicted"/>
<protein>
    <recommendedName>
        <fullName evidence="3">Small CPxCG-related zinc finger protein</fullName>
    </recommendedName>
</protein>
<evidence type="ECO:0008006" key="3">
    <source>
        <dbReference type="Google" id="ProtNLM"/>
    </source>
</evidence>
<sequence length="66" mass="6952">MAHGADPAPSTVPRADLAWAAGCEVCRGWGTVVTDDWRHELCPACQTSGRSAESVTNQPGTGVREQ</sequence>
<evidence type="ECO:0000313" key="2">
    <source>
        <dbReference type="EMBL" id="XDQ50262.1"/>
    </source>
</evidence>
<evidence type="ECO:0000256" key="1">
    <source>
        <dbReference type="SAM" id="MobiDB-lite"/>
    </source>
</evidence>
<feature type="compositionally biased region" description="Polar residues" evidence="1">
    <location>
        <begin position="46"/>
        <end position="60"/>
    </location>
</feature>
<dbReference type="EMBL" id="CP163443">
    <property type="protein sequence ID" value="XDQ50262.1"/>
    <property type="molecule type" value="Genomic_DNA"/>
</dbReference>
<feature type="region of interest" description="Disordered" evidence="1">
    <location>
        <begin position="46"/>
        <end position="66"/>
    </location>
</feature>
<dbReference type="AlphaFoldDB" id="A0AB39R2P4"/>
<reference evidence="2" key="1">
    <citation type="submission" date="2024-07" db="EMBL/GenBank/DDBJ databases">
        <authorList>
            <person name="Yu S.T."/>
        </authorList>
    </citation>
    <scope>NUCLEOTIDE SEQUENCE</scope>
    <source>
        <strain evidence="2">R41</strain>
    </source>
</reference>
<organism evidence="2">
    <name type="scientific">Streptomyces sp. R41</name>
    <dbReference type="NCBI Taxonomy" id="3238632"/>
    <lineage>
        <taxon>Bacteria</taxon>
        <taxon>Bacillati</taxon>
        <taxon>Actinomycetota</taxon>
        <taxon>Actinomycetes</taxon>
        <taxon>Kitasatosporales</taxon>
        <taxon>Streptomycetaceae</taxon>
        <taxon>Streptomyces</taxon>
    </lineage>
</organism>
<dbReference type="RefSeq" id="WP_369243619.1">
    <property type="nucleotide sequence ID" value="NZ_CP163443.1"/>
</dbReference>